<evidence type="ECO:0000259" key="6">
    <source>
        <dbReference type="Pfam" id="PF00425"/>
    </source>
</evidence>
<dbReference type="InterPro" id="IPR015890">
    <property type="entry name" value="Chorismate_C"/>
</dbReference>
<proteinExistence type="predicted"/>
<dbReference type="InterPro" id="IPR006221">
    <property type="entry name" value="TrpG/PapA_dom"/>
</dbReference>
<keyword evidence="8" id="KW-1185">Reference proteome</keyword>
<dbReference type="Proteomes" id="UP001501447">
    <property type="component" value="Unassembled WGS sequence"/>
</dbReference>
<evidence type="ECO:0000313" key="7">
    <source>
        <dbReference type="EMBL" id="GAA2593699.1"/>
    </source>
</evidence>
<dbReference type="Pfam" id="PF00117">
    <property type="entry name" value="GATase"/>
    <property type="match status" value="1"/>
</dbReference>
<dbReference type="EC" id="4.1.3.27" evidence="1"/>
<dbReference type="PRINTS" id="PR00097">
    <property type="entry name" value="ANTSNTHASEII"/>
</dbReference>
<dbReference type="InterPro" id="IPR017926">
    <property type="entry name" value="GATASE"/>
</dbReference>
<comment type="catalytic activity">
    <reaction evidence="4">
        <text>chorismate + L-glutamine = anthranilate + pyruvate + L-glutamate + H(+)</text>
        <dbReference type="Rhea" id="RHEA:21732"/>
        <dbReference type="ChEBI" id="CHEBI:15361"/>
        <dbReference type="ChEBI" id="CHEBI:15378"/>
        <dbReference type="ChEBI" id="CHEBI:16567"/>
        <dbReference type="ChEBI" id="CHEBI:29748"/>
        <dbReference type="ChEBI" id="CHEBI:29985"/>
        <dbReference type="ChEBI" id="CHEBI:58359"/>
        <dbReference type="EC" id="4.1.3.27"/>
    </reaction>
</comment>
<evidence type="ECO:0000256" key="2">
    <source>
        <dbReference type="ARBA" id="ARBA00022962"/>
    </source>
</evidence>
<dbReference type="SUPFAM" id="SSF56322">
    <property type="entry name" value="ADC synthase"/>
    <property type="match status" value="1"/>
</dbReference>
<dbReference type="Gene3D" id="3.40.50.880">
    <property type="match status" value="1"/>
</dbReference>
<keyword evidence="2" id="KW-0315">Glutamine amidotransferase</keyword>
<dbReference type="InterPro" id="IPR029062">
    <property type="entry name" value="Class_I_gatase-like"/>
</dbReference>
<dbReference type="CDD" id="cd01743">
    <property type="entry name" value="GATase1_Anthranilate_Synthase"/>
    <property type="match status" value="1"/>
</dbReference>
<accession>A0ABP6BYK3</accession>
<evidence type="ECO:0000313" key="8">
    <source>
        <dbReference type="Proteomes" id="UP001501447"/>
    </source>
</evidence>
<comment type="caution">
    <text evidence="7">The sequence shown here is derived from an EMBL/GenBank/DDBJ whole genome shotgun (WGS) entry which is preliminary data.</text>
</comment>
<feature type="domain" description="Chorismate-utilising enzyme C-terminal" evidence="6">
    <location>
        <begin position="121"/>
        <end position="380"/>
    </location>
</feature>
<protein>
    <recommendedName>
        <fullName evidence="1">anthranilate synthase</fullName>
        <ecNumber evidence="1">4.1.3.27</ecNumber>
    </recommendedName>
</protein>
<evidence type="ECO:0000259" key="5">
    <source>
        <dbReference type="Pfam" id="PF00117"/>
    </source>
</evidence>
<dbReference type="PRINTS" id="PR00096">
    <property type="entry name" value="GATASE"/>
</dbReference>
<dbReference type="Pfam" id="PF00425">
    <property type="entry name" value="Chorismate_bind"/>
    <property type="match status" value="1"/>
</dbReference>
<dbReference type="PANTHER" id="PTHR11236:SF49">
    <property type="entry name" value="ANTHRANILATE SYNTHASE COMPONENT 1"/>
    <property type="match status" value="1"/>
</dbReference>
<reference evidence="8" key="1">
    <citation type="journal article" date="2019" name="Int. J. Syst. Evol. Microbiol.">
        <title>The Global Catalogue of Microorganisms (GCM) 10K type strain sequencing project: providing services to taxonomists for standard genome sequencing and annotation.</title>
        <authorList>
            <consortium name="The Broad Institute Genomics Platform"/>
            <consortium name="The Broad Institute Genome Sequencing Center for Infectious Disease"/>
            <person name="Wu L."/>
            <person name="Ma J."/>
        </authorList>
    </citation>
    <scope>NUCLEOTIDE SEQUENCE [LARGE SCALE GENOMIC DNA]</scope>
    <source>
        <strain evidence="8">JCM 16373</strain>
    </source>
</reference>
<dbReference type="PANTHER" id="PTHR11236">
    <property type="entry name" value="AMINOBENZOATE/ANTHRANILATE SYNTHASE"/>
    <property type="match status" value="1"/>
</dbReference>
<dbReference type="SUPFAM" id="SSF52317">
    <property type="entry name" value="Class I glutamine amidotransferase-like"/>
    <property type="match status" value="1"/>
</dbReference>
<name>A0ABP6BYK3_9ACTN</name>
<feature type="domain" description="Glutamine amidotransferase" evidence="5">
    <location>
        <begin position="444"/>
        <end position="625"/>
    </location>
</feature>
<gene>
    <name evidence="7" type="primary">phzE</name>
    <name evidence="7" type="ORF">GCM10009863_03540</name>
</gene>
<evidence type="ECO:0000256" key="4">
    <source>
        <dbReference type="ARBA" id="ARBA00047683"/>
    </source>
</evidence>
<dbReference type="InterPro" id="IPR005801">
    <property type="entry name" value="ADC_synthase"/>
</dbReference>
<evidence type="ECO:0000256" key="3">
    <source>
        <dbReference type="ARBA" id="ARBA00023239"/>
    </source>
</evidence>
<sequence>MTDPADLLTRILASPTAPFALVHRAGPEGRHRLDLMSGEVCTPDTLADIPLSDGALGPGHEVLAVIPFRQLAERGLACVDDGSPLLALRITEQAVAPLSDVLPLLPDVPVRLVNEGFDQDDDTYAQTVRKLIAEEIGQGEGSNFVLSRSYTAGIAEYGLDAALTVFRRLCERESGAYWTFLIHTGDRTFIGATPERHISLHHGEAVMNPISGTYRYPPGGPTLGGLMQFLDDHKESDELHMVVDEELKMMAAVCDGGGQVVGPQLREMARLAHVEHHIKGRSRLDPREILRETMFAPTVVGSPLASACRVVSRYEREGRGYYAGVAALIGRDGQGERSLDSAIMIRTADIDRAGQVRLGVGATLVRHSDPASEAAETRAKAAGLLSALRAEPSAPFNEDPEGRSEHPGVRAALQRRGGGLAPFWRADHRLRTVPQPPLKGRRVLVVDADDTFTTMIAEQLRSLGLDVTVRRYDTPHSWDDHDLVVMGPGPGDPSDTSDPRIAYLHSSITTLLSEQRPFLAVCLSHQVLCRTVGLSVRRCPVPNQGTLREIDLFGRRRTVGFYNTFAAHSDTDTIDVPGTGRVEISRDTGTGEVHALRGPHFGSLQFHAESVLTRDGPGIFADRVREILSPAAATSAAN</sequence>
<keyword evidence="3" id="KW-0456">Lyase</keyword>
<dbReference type="RefSeq" id="WP_344561389.1">
    <property type="nucleotide sequence ID" value="NZ_BAAARJ010000001.1"/>
</dbReference>
<dbReference type="Gene3D" id="3.60.120.10">
    <property type="entry name" value="Anthranilate synthase"/>
    <property type="match status" value="1"/>
</dbReference>
<organism evidence="7 8">
    <name type="scientific">Streptomyces axinellae</name>
    <dbReference type="NCBI Taxonomy" id="552788"/>
    <lineage>
        <taxon>Bacteria</taxon>
        <taxon>Bacillati</taxon>
        <taxon>Actinomycetota</taxon>
        <taxon>Actinomycetes</taxon>
        <taxon>Kitasatosporales</taxon>
        <taxon>Streptomycetaceae</taxon>
        <taxon>Streptomyces</taxon>
    </lineage>
</organism>
<dbReference type="InterPro" id="IPR019999">
    <property type="entry name" value="Anth_synth_I-like"/>
</dbReference>
<dbReference type="EMBL" id="BAAARJ010000001">
    <property type="protein sequence ID" value="GAA2593699.1"/>
    <property type="molecule type" value="Genomic_DNA"/>
</dbReference>
<evidence type="ECO:0000256" key="1">
    <source>
        <dbReference type="ARBA" id="ARBA00012266"/>
    </source>
</evidence>
<dbReference type="PROSITE" id="PS51273">
    <property type="entry name" value="GATASE_TYPE_1"/>
    <property type="match status" value="1"/>
</dbReference>